<name>A0A135UJP5_9PEZI</name>
<keyword evidence="3" id="KW-1185">Reference proteome</keyword>
<organism evidence="2 3">
    <name type="scientific">Colletotrichum nymphaeae SA-01</name>
    <dbReference type="NCBI Taxonomy" id="1460502"/>
    <lineage>
        <taxon>Eukaryota</taxon>
        <taxon>Fungi</taxon>
        <taxon>Dikarya</taxon>
        <taxon>Ascomycota</taxon>
        <taxon>Pezizomycotina</taxon>
        <taxon>Sordariomycetes</taxon>
        <taxon>Hypocreomycetidae</taxon>
        <taxon>Glomerellales</taxon>
        <taxon>Glomerellaceae</taxon>
        <taxon>Colletotrichum</taxon>
        <taxon>Colletotrichum acutatum species complex</taxon>
    </lineage>
</organism>
<accession>A0A135UJP5</accession>
<proteinExistence type="predicted"/>
<dbReference type="Proteomes" id="UP000070054">
    <property type="component" value="Unassembled WGS sequence"/>
</dbReference>
<reference evidence="2 3" key="1">
    <citation type="submission" date="2014-02" db="EMBL/GenBank/DDBJ databases">
        <title>The genome sequence of Colletotrichum nymphaeae SA-01.</title>
        <authorList>
            <person name="Baroncelli R."/>
            <person name="Thon M.R."/>
        </authorList>
    </citation>
    <scope>NUCLEOTIDE SEQUENCE [LARGE SCALE GENOMIC DNA]</scope>
    <source>
        <strain evidence="2 3">SA-01</strain>
    </source>
</reference>
<comment type="caution">
    <text evidence="2">The sequence shown here is derived from an EMBL/GenBank/DDBJ whole genome shotgun (WGS) entry which is preliminary data.</text>
</comment>
<evidence type="ECO:0000256" key="1">
    <source>
        <dbReference type="SAM" id="MobiDB-lite"/>
    </source>
</evidence>
<dbReference type="EMBL" id="JEMN01000491">
    <property type="protein sequence ID" value="KXH60618.1"/>
    <property type="molecule type" value="Genomic_DNA"/>
</dbReference>
<evidence type="ECO:0000313" key="3">
    <source>
        <dbReference type="Proteomes" id="UP000070054"/>
    </source>
</evidence>
<evidence type="ECO:0000313" key="2">
    <source>
        <dbReference type="EMBL" id="KXH60618.1"/>
    </source>
</evidence>
<dbReference type="AlphaFoldDB" id="A0A135UJP5"/>
<gene>
    <name evidence="2" type="ORF">CNYM01_00095</name>
</gene>
<sequence>MMPKSLIRTSTPAARSTWCDIDSALVVGLQLRIQPTAFDAGNSTAFIQLCTELLAAPDKKASLVAKYIPVCMDLDKRALTEAISTLTPAARAAGMTLRSLTRILVLWWFAKRPATKGCPSDPWPAGQFTEPGPEETIKFP</sequence>
<protein>
    <submittedName>
        <fullName evidence="2">Uncharacterized protein</fullName>
    </submittedName>
</protein>
<feature type="region of interest" description="Disordered" evidence="1">
    <location>
        <begin position="118"/>
        <end position="140"/>
    </location>
</feature>